<dbReference type="EMBL" id="CP013344">
    <property type="protein sequence ID" value="AMU92366.1"/>
    <property type="molecule type" value="Genomic_DNA"/>
</dbReference>
<dbReference type="Proteomes" id="UP000076088">
    <property type="component" value="Chromosome"/>
</dbReference>
<reference evidence="3" key="1">
    <citation type="submission" date="2015-11" db="EMBL/GenBank/DDBJ databases">
        <title>Complete genome sequence of a polyethylene-glycol degrader Sphingopyxis macrogoltabida 203N (NBRC 111659).</title>
        <authorList>
            <person name="Yoshiyuki O."/>
            <person name="Shouta N."/>
            <person name="Nagata Y."/>
            <person name="Numata M."/>
            <person name="Tsuchikane K."/>
            <person name="Hosoyama A."/>
            <person name="Yamazoe A."/>
            <person name="Tsuda M."/>
            <person name="Fujita N."/>
            <person name="Kawai F."/>
        </authorList>
    </citation>
    <scope>NUCLEOTIDE SEQUENCE [LARGE SCALE GENOMIC DNA]</scope>
    <source>
        <strain evidence="3">203N</strain>
    </source>
</reference>
<dbReference type="Gene3D" id="1.20.120.520">
    <property type="entry name" value="nmb1532 protein domain like"/>
    <property type="match status" value="1"/>
</dbReference>
<proteinExistence type="predicted"/>
<reference evidence="2 3" key="2">
    <citation type="journal article" date="2016" name="Genome Announc.">
        <title>Complete Genome Sequence of Sphingopyxis macrogoltabida Strain 203N (NBRC 111659), a Polyethylene Glycol Degrader.</title>
        <authorList>
            <person name="Ohtsubo Y."/>
            <person name="Nonoyama S."/>
            <person name="Nagata Y."/>
            <person name="Numata M."/>
            <person name="Tsuchikane K."/>
            <person name="Hosoyama A."/>
            <person name="Yamazoe A."/>
            <person name="Tsuda M."/>
            <person name="Fujita N."/>
            <person name="Kawai F."/>
        </authorList>
    </citation>
    <scope>NUCLEOTIDE SEQUENCE [LARGE SCALE GENOMIC DNA]</scope>
    <source>
        <strain evidence="2 3">203N</strain>
    </source>
</reference>
<evidence type="ECO:0000313" key="3">
    <source>
        <dbReference type="Proteomes" id="UP000076088"/>
    </source>
</evidence>
<organism evidence="2 3">
    <name type="scientific">Sphingopyxis macrogoltabida</name>
    <name type="common">Sphingomonas macrogoltabidus</name>
    <dbReference type="NCBI Taxonomy" id="33050"/>
    <lineage>
        <taxon>Bacteria</taxon>
        <taxon>Pseudomonadati</taxon>
        <taxon>Pseudomonadota</taxon>
        <taxon>Alphaproteobacteria</taxon>
        <taxon>Sphingomonadales</taxon>
        <taxon>Sphingomonadaceae</taxon>
        <taxon>Sphingopyxis</taxon>
    </lineage>
</organism>
<evidence type="ECO:0000259" key="1">
    <source>
        <dbReference type="Pfam" id="PF01814"/>
    </source>
</evidence>
<dbReference type="InterPro" id="IPR012312">
    <property type="entry name" value="Hemerythrin-like"/>
</dbReference>
<name>A0AAC9FHB5_SPHMC</name>
<keyword evidence="3" id="KW-1185">Reference proteome</keyword>
<evidence type="ECO:0000313" key="2">
    <source>
        <dbReference type="EMBL" id="AMU92366.1"/>
    </source>
</evidence>
<dbReference type="Pfam" id="PF01814">
    <property type="entry name" value="Hemerythrin"/>
    <property type="match status" value="1"/>
</dbReference>
<protein>
    <recommendedName>
        <fullName evidence="1">Hemerythrin-like domain-containing protein</fullName>
    </recommendedName>
</protein>
<gene>
    <name evidence="2" type="ORF">ATM17_25450</name>
</gene>
<accession>A0AAC9FHB5</accession>
<feature type="domain" description="Hemerythrin-like" evidence="1">
    <location>
        <begin position="3"/>
        <end position="130"/>
    </location>
</feature>
<sequence length="147" mass="16675">MQRLRDEHAALVTLARILTGMIRAPQPPRMTELAAARGLLRDTLLRHLKCEDWILYPRLKASGDPELVRITREFELEMGDLADDFTAYDNEWTPQRVAAGWPDFCRETAIMLDILAMRIEREERDLYPLAENLGPSRAAMGIAAVGA</sequence>
<dbReference type="AlphaFoldDB" id="A0AAC9FHB5"/>